<proteinExistence type="inferred from homology"/>
<feature type="domain" description="RecX second three-helical" evidence="6">
    <location>
        <begin position="51"/>
        <end position="90"/>
    </location>
</feature>
<protein>
    <recommendedName>
        <fullName evidence="3 5">Regulatory protein RecX</fullName>
    </recommendedName>
</protein>
<name>A0A2H0W5F4_9BACT</name>
<reference evidence="10" key="1">
    <citation type="submission" date="2017-09" db="EMBL/GenBank/DDBJ databases">
        <title>Depth-based differentiation of microbial function through sediment-hosted aquifers and enrichment of novel symbionts in the deep terrestrial subsurface.</title>
        <authorList>
            <person name="Probst A.J."/>
            <person name="Ladd B."/>
            <person name="Jarett J.K."/>
            <person name="Geller-Mcgrath D.E."/>
            <person name="Sieber C.M.K."/>
            <person name="Emerson J.B."/>
            <person name="Anantharaman K."/>
            <person name="Thomas B.C."/>
            <person name="Malmstrom R."/>
            <person name="Stieglmeier M."/>
            <person name="Klingl A."/>
            <person name="Woyke T."/>
            <person name="Ryan C.M."/>
            <person name="Banfield J.F."/>
        </authorList>
    </citation>
    <scope>NUCLEOTIDE SEQUENCE [LARGE SCALE GENOMIC DNA]</scope>
</reference>
<dbReference type="InterPro" id="IPR053924">
    <property type="entry name" value="RecX_HTH_2nd"/>
</dbReference>
<dbReference type="Pfam" id="PF21981">
    <property type="entry name" value="RecX_HTH3"/>
    <property type="match status" value="1"/>
</dbReference>
<organism evidence="9 10">
    <name type="scientific">Candidatus Berkelbacteria bacterium CG10_big_fil_rev_8_21_14_0_10_43_13</name>
    <dbReference type="NCBI Taxonomy" id="1974514"/>
    <lineage>
        <taxon>Bacteria</taxon>
        <taxon>Candidatus Berkelbacteria</taxon>
    </lineage>
</organism>
<dbReference type="InterPro" id="IPR003783">
    <property type="entry name" value="Regulatory_RecX"/>
</dbReference>
<dbReference type="PANTHER" id="PTHR33602">
    <property type="entry name" value="REGULATORY PROTEIN RECX FAMILY PROTEIN"/>
    <property type="match status" value="1"/>
</dbReference>
<feature type="domain" description="RecX first three-helical" evidence="8">
    <location>
        <begin position="7"/>
        <end position="44"/>
    </location>
</feature>
<dbReference type="Gene3D" id="1.10.10.10">
    <property type="entry name" value="Winged helix-like DNA-binding domain superfamily/Winged helix DNA-binding domain"/>
    <property type="match status" value="3"/>
</dbReference>
<dbReference type="GO" id="GO:0005737">
    <property type="term" value="C:cytoplasm"/>
    <property type="evidence" value="ECO:0007669"/>
    <property type="project" value="UniProtKB-SubCell"/>
</dbReference>
<dbReference type="InterPro" id="IPR036388">
    <property type="entry name" value="WH-like_DNA-bd_sf"/>
</dbReference>
<evidence type="ECO:0000259" key="8">
    <source>
        <dbReference type="Pfam" id="PF21982"/>
    </source>
</evidence>
<dbReference type="AlphaFoldDB" id="A0A2H0W5F4"/>
<evidence type="ECO:0000256" key="4">
    <source>
        <dbReference type="ARBA" id="ARBA00022490"/>
    </source>
</evidence>
<evidence type="ECO:0000259" key="7">
    <source>
        <dbReference type="Pfam" id="PF21981"/>
    </source>
</evidence>
<evidence type="ECO:0000256" key="1">
    <source>
        <dbReference type="ARBA" id="ARBA00004496"/>
    </source>
</evidence>
<evidence type="ECO:0000256" key="3">
    <source>
        <dbReference type="ARBA" id="ARBA00018111"/>
    </source>
</evidence>
<evidence type="ECO:0000259" key="6">
    <source>
        <dbReference type="Pfam" id="PF02631"/>
    </source>
</evidence>
<comment type="similarity">
    <text evidence="2 5">Belongs to the RecX family.</text>
</comment>
<sequence>MKKKPLECALYLLELRDRTEGEIRDKMRMKKYEPAEIDSTIQFLTDKDFINDERFVKNLIRNNTDFGTKGKYKIRQKLIQLKVPADLIEQNLNGIDSDDELQRATELAEKWLAKQRNILPEKRYEKLGRHLISRGYEWDIVKDVMEKLL</sequence>
<comment type="function">
    <text evidence="5">Modulates RecA activity.</text>
</comment>
<dbReference type="EMBL" id="PEZW01000028">
    <property type="protein sequence ID" value="PIS07310.1"/>
    <property type="molecule type" value="Genomic_DNA"/>
</dbReference>
<dbReference type="PANTHER" id="PTHR33602:SF1">
    <property type="entry name" value="REGULATORY PROTEIN RECX FAMILY PROTEIN"/>
    <property type="match status" value="1"/>
</dbReference>
<comment type="subcellular location">
    <subcellularLocation>
        <location evidence="1 5">Cytoplasm</location>
    </subcellularLocation>
</comment>
<dbReference type="HAMAP" id="MF_01114">
    <property type="entry name" value="RecX"/>
    <property type="match status" value="1"/>
</dbReference>
<gene>
    <name evidence="5" type="primary">recX</name>
    <name evidence="9" type="ORF">COT78_04105</name>
</gene>
<dbReference type="Pfam" id="PF02631">
    <property type="entry name" value="RecX_HTH2"/>
    <property type="match status" value="1"/>
</dbReference>
<evidence type="ECO:0000313" key="9">
    <source>
        <dbReference type="EMBL" id="PIS07310.1"/>
    </source>
</evidence>
<feature type="domain" description="RecX third three-helical" evidence="7">
    <location>
        <begin position="98"/>
        <end position="145"/>
    </location>
</feature>
<dbReference type="InterPro" id="IPR053925">
    <property type="entry name" value="RecX_HTH_3rd"/>
</dbReference>
<dbReference type="GO" id="GO:0006282">
    <property type="term" value="P:regulation of DNA repair"/>
    <property type="evidence" value="ECO:0007669"/>
    <property type="project" value="UniProtKB-UniRule"/>
</dbReference>
<dbReference type="Proteomes" id="UP000231382">
    <property type="component" value="Unassembled WGS sequence"/>
</dbReference>
<evidence type="ECO:0000256" key="5">
    <source>
        <dbReference type="HAMAP-Rule" id="MF_01114"/>
    </source>
</evidence>
<accession>A0A2H0W5F4</accession>
<dbReference type="InterPro" id="IPR053926">
    <property type="entry name" value="RecX_HTH_1st"/>
</dbReference>
<keyword evidence="4 5" id="KW-0963">Cytoplasm</keyword>
<dbReference type="Pfam" id="PF21982">
    <property type="entry name" value="RecX_HTH1"/>
    <property type="match status" value="1"/>
</dbReference>
<comment type="caution">
    <text evidence="9">The sequence shown here is derived from an EMBL/GenBank/DDBJ whole genome shotgun (WGS) entry which is preliminary data.</text>
</comment>
<evidence type="ECO:0000313" key="10">
    <source>
        <dbReference type="Proteomes" id="UP000231382"/>
    </source>
</evidence>
<evidence type="ECO:0000256" key="2">
    <source>
        <dbReference type="ARBA" id="ARBA00009695"/>
    </source>
</evidence>